<organism evidence="1">
    <name type="scientific">viral metagenome</name>
    <dbReference type="NCBI Taxonomy" id="1070528"/>
    <lineage>
        <taxon>unclassified sequences</taxon>
        <taxon>metagenomes</taxon>
        <taxon>organismal metagenomes</taxon>
    </lineage>
</organism>
<accession>A0A6C0IIP4</accession>
<proteinExistence type="predicted"/>
<protein>
    <submittedName>
        <fullName evidence="1">Uncharacterized protein</fullName>
    </submittedName>
</protein>
<sequence length="35" mass="4087">MFDFRGYRIPMTDKKIKDTVTWGKLLLGLGVVEEE</sequence>
<reference evidence="1" key="1">
    <citation type="journal article" date="2020" name="Nature">
        <title>Giant virus diversity and host interactions through global metagenomics.</title>
        <authorList>
            <person name="Schulz F."/>
            <person name="Roux S."/>
            <person name="Paez-Espino D."/>
            <person name="Jungbluth S."/>
            <person name="Walsh D.A."/>
            <person name="Denef V.J."/>
            <person name="McMahon K.D."/>
            <person name="Konstantinidis K.T."/>
            <person name="Eloe-Fadrosh E.A."/>
            <person name="Kyrpides N.C."/>
            <person name="Woyke T."/>
        </authorList>
    </citation>
    <scope>NUCLEOTIDE SEQUENCE</scope>
    <source>
        <strain evidence="1">GVMAG-M-3300023184-88</strain>
    </source>
</reference>
<dbReference type="AlphaFoldDB" id="A0A6C0IIP4"/>
<evidence type="ECO:0000313" key="1">
    <source>
        <dbReference type="EMBL" id="QHT92365.1"/>
    </source>
</evidence>
<dbReference type="EMBL" id="MN740183">
    <property type="protein sequence ID" value="QHT92365.1"/>
    <property type="molecule type" value="Genomic_DNA"/>
</dbReference>
<name>A0A6C0IIP4_9ZZZZ</name>